<evidence type="ECO:0000256" key="1">
    <source>
        <dbReference type="ARBA" id="ARBA00006484"/>
    </source>
</evidence>
<protein>
    <submittedName>
        <fullName evidence="3">NADP-dependent 3-hydroxy acid dehydrogenase YdfG</fullName>
    </submittedName>
</protein>
<accession>A0A1H8VVX9</accession>
<evidence type="ECO:0000313" key="3">
    <source>
        <dbReference type="EMBL" id="SEP19397.1"/>
    </source>
</evidence>
<proteinExistence type="inferred from homology"/>
<evidence type="ECO:0000313" key="4">
    <source>
        <dbReference type="Proteomes" id="UP000198960"/>
    </source>
</evidence>
<dbReference type="InterPro" id="IPR036291">
    <property type="entry name" value="NAD(P)-bd_dom_sf"/>
</dbReference>
<dbReference type="SUPFAM" id="SSF51735">
    <property type="entry name" value="NAD(P)-binding Rossmann-fold domains"/>
    <property type="match status" value="1"/>
</dbReference>
<name>A0A1H8VVX9_9ACTN</name>
<comment type="similarity">
    <text evidence="1">Belongs to the short-chain dehydrogenases/reductases (SDR) family.</text>
</comment>
<dbReference type="AlphaFoldDB" id="A0A1H8VVX9"/>
<gene>
    <name evidence="3" type="ORF">SAMN05660991_03813</name>
</gene>
<dbReference type="Proteomes" id="UP000198960">
    <property type="component" value="Unassembled WGS sequence"/>
</dbReference>
<dbReference type="InterPro" id="IPR002347">
    <property type="entry name" value="SDR_fam"/>
</dbReference>
<keyword evidence="2" id="KW-0560">Oxidoreductase</keyword>
<reference evidence="4" key="1">
    <citation type="submission" date="2016-10" db="EMBL/GenBank/DDBJ databases">
        <authorList>
            <person name="Varghese N."/>
            <person name="Submissions S."/>
        </authorList>
    </citation>
    <scope>NUCLEOTIDE SEQUENCE [LARGE SCALE GENOMIC DNA]</scope>
    <source>
        <strain evidence="4">DSM 45413</strain>
    </source>
</reference>
<evidence type="ECO:0000256" key="2">
    <source>
        <dbReference type="ARBA" id="ARBA00023002"/>
    </source>
</evidence>
<dbReference type="Gene3D" id="3.40.50.720">
    <property type="entry name" value="NAD(P)-binding Rossmann-like Domain"/>
    <property type="match status" value="1"/>
</dbReference>
<dbReference type="PANTHER" id="PTHR24321:SF14">
    <property type="entry name" value="SHORT-CHAIN TYPE DEHYDROGENASE_REDUCTASE BLR2146-RELATED"/>
    <property type="match status" value="1"/>
</dbReference>
<dbReference type="GO" id="GO:0016491">
    <property type="term" value="F:oxidoreductase activity"/>
    <property type="evidence" value="ECO:0007669"/>
    <property type="project" value="UniProtKB-KW"/>
</dbReference>
<dbReference type="RefSeq" id="WP_211435719.1">
    <property type="nucleotide sequence ID" value="NZ_FOEE01000014.1"/>
</dbReference>
<keyword evidence="4" id="KW-1185">Reference proteome</keyword>
<dbReference type="FunFam" id="3.40.50.720:FF:000084">
    <property type="entry name" value="Short-chain dehydrogenase reductase"/>
    <property type="match status" value="1"/>
</dbReference>
<dbReference type="STRING" id="673521.SAMN05660991_03813"/>
<sequence length="252" mass="25160">MTGPLEGRVAIVTGAARGIGAATARVLVAQGARVVLADVDGAGVERVAGELGPAAVARCADVTDEDAVAGLVATAVGTFGRLDVLHNNAVAQDPRDTDTVGAPDEAWRGAFDLVVMAAVYGCRHAIPAMVGTGGGSIVNTSSGAAVNPTGSHVAYGTAKAALETLSAYTAANYGTRGIRSNVVAPGFVLTEGVREVFDDAAVARFAEGAAAGRVCTPEDVAEVVAFLASDAARYVSGQVVRVTGGGARPLVW</sequence>
<organism evidence="3 4">
    <name type="scientific">Trujillonella endophytica</name>
    <dbReference type="NCBI Taxonomy" id="673521"/>
    <lineage>
        <taxon>Bacteria</taxon>
        <taxon>Bacillati</taxon>
        <taxon>Actinomycetota</taxon>
        <taxon>Actinomycetes</taxon>
        <taxon>Geodermatophilales</taxon>
        <taxon>Geodermatophilaceae</taxon>
        <taxon>Trujillonella</taxon>
    </lineage>
</organism>
<dbReference type="EMBL" id="FOEE01000014">
    <property type="protein sequence ID" value="SEP19397.1"/>
    <property type="molecule type" value="Genomic_DNA"/>
</dbReference>
<dbReference type="PANTHER" id="PTHR24321">
    <property type="entry name" value="DEHYDROGENASES, SHORT CHAIN"/>
    <property type="match status" value="1"/>
</dbReference>
<dbReference type="PRINTS" id="PR00081">
    <property type="entry name" value="GDHRDH"/>
</dbReference>
<dbReference type="CDD" id="cd05233">
    <property type="entry name" value="SDR_c"/>
    <property type="match status" value="1"/>
</dbReference>
<dbReference type="Pfam" id="PF13561">
    <property type="entry name" value="adh_short_C2"/>
    <property type="match status" value="1"/>
</dbReference>